<evidence type="ECO:0000256" key="18">
    <source>
        <dbReference type="ARBA" id="ARBA00022860"/>
    </source>
</evidence>
<feature type="compositionally biased region" description="Polar residues" evidence="22">
    <location>
        <begin position="1978"/>
        <end position="1988"/>
    </location>
</feature>
<dbReference type="InterPro" id="IPR000719">
    <property type="entry name" value="Prot_kinase_dom"/>
</dbReference>
<dbReference type="GO" id="GO:0005737">
    <property type="term" value="C:cytoplasm"/>
    <property type="evidence" value="ECO:0007669"/>
    <property type="project" value="UniProtKB-SubCell"/>
</dbReference>
<dbReference type="FunFam" id="2.60.40.10:FF:000107">
    <property type="entry name" value="Myosin, light chain kinase a"/>
    <property type="match status" value="3"/>
</dbReference>
<dbReference type="GO" id="GO:0046872">
    <property type="term" value="F:metal ion binding"/>
    <property type="evidence" value="ECO:0007669"/>
    <property type="project" value="UniProtKB-KW"/>
</dbReference>
<dbReference type="PANTHER" id="PTHR47633:SF1">
    <property type="entry name" value="MYOSIN LIGHT CHAIN KINASE, SMOOTH MUSCLE"/>
    <property type="match status" value="1"/>
</dbReference>
<keyword evidence="12" id="KW-0677">Repeat</keyword>
<feature type="compositionally biased region" description="Basic and acidic residues" evidence="22">
    <location>
        <begin position="1091"/>
        <end position="1106"/>
    </location>
</feature>
<dbReference type="SUPFAM" id="SSF49265">
    <property type="entry name" value="Fibronectin type III"/>
    <property type="match status" value="1"/>
</dbReference>
<dbReference type="InterPro" id="IPR013783">
    <property type="entry name" value="Ig-like_fold"/>
</dbReference>
<dbReference type="SMART" id="SM00409">
    <property type="entry name" value="IG"/>
    <property type="match status" value="9"/>
</dbReference>
<evidence type="ECO:0000256" key="3">
    <source>
        <dbReference type="ARBA" id="ARBA00004496"/>
    </source>
</evidence>
<feature type="region of interest" description="Disordered" evidence="22">
    <location>
        <begin position="1387"/>
        <end position="1419"/>
    </location>
</feature>
<keyword evidence="14 27" id="KW-0418">Kinase</keyword>
<feature type="domain" description="Ig-like" evidence="24">
    <location>
        <begin position="245"/>
        <end position="333"/>
    </location>
</feature>
<dbReference type="GO" id="GO:0003007">
    <property type="term" value="P:heart morphogenesis"/>
    <property type="evidence" value="ECO:0007669"/>
    <property type="project" value="UniProtKB-ARBA"/>
</dbReference>
<accession>A0AAJ7WLB3</accession>
<evidence type="ECO:0000256" key="20">
    <source>
        <dbReference type="ARBA" id="ARBA00030959"/>
    </source>
</evidence>
<dbReference type="SUPFAM" id="SSF48726">
    <property type="entry name" value="Immunoglobulin"/>
    <property type="match status" value="9"/>
</dbReference>
<evidence type="ECO:0000256" key="22">
    <source>
        <dbReference type="SAM" id="MobiDB-lite"/>
    </source>
</evidence>
<keyword evidence="16 21" id="KW-0067">ATP-binding</keyword>
<dbReference type="FunFam" id="2.60.40.10:FF:000080">
    <property type="entry name" value="Myosin light chain kinase, smooth muscle"/>
    <property type="match status" value="3"/>
</dbReference>
<dbReference type="FunFam" id="2.60.40.10:FF:000145">
    <property type="entry name" value="Myosin light chain kinase, smooth muscle"/>
    <property type="match status" value="1"/>
</dbReference>
<dbReference type="InterPro" id="IPR003961">
    <property type="entry name" value="FN3_dom"/>
</dbReference>
<sequence>MRRALPPPSPSLHSAWRRLALRSHVPPPPLYHRFLRGFAATRGFARLRTADRQTPQGAPPVPFTPPWCFYVLATRHDASFFPWMMADNQISAKSSPSRVSKATLTLELTSAARPPMEPPAFAVAPRNARAPLGATARFDGKVRGNPEPQVLWFKNGQPLAAGEHFRVERSSRGAFSLEVVGLGEDDSGKYLCEARNEAGTRQITVELKVEGCDAEKKSLVASAKLSRFPIPPVESRPSIWGESPPKFVNKPSRAVVREGQGGKFNCKITGRPQPQVTWRKGDTELHNDGHFKVYEKSSLHFLEVLDVKEEDSGVYTCTITNSAGKASASAELIIQISNEPPSVLKPHLNVQKSSTELTLQVTNKKERNTEEAESKKQTMKIVTQEVAERREAAPMEASKKPSAAMEMKMTNEQLLRSADRIKPASNVLQKTELPAQPAERKSAFQKIQIKSLAVKETETKASIPDVVRRKESGGNEGVAADLPQVNPAGLSGVDVKSTVSKEMGRDAVVAVATETTEPPPKGLVERNEAVSKKLPKLTMTQKDAERKVAVHKEVEQKPLERKRVESQYVAPKDVANINAPAEMKMTGMALREESKKENSMSPVFTHPPQSREVTQGHEVAFSCRVSGIPKPAVEWSKDGVVIKTSERWSVEENQGGHQLIIFDVQKYDGGAFACAAKNSDGKATTATFTLIVKDADQAPGFSAPLVACTVEEQQEFTLECHLLGKPEPSVTWLKDDKPVNSAVMSCRDGYCTLYVGAAGLDDGGVYTCIAENHLGKAYCSATVTVREPRRRTSRRNEEKPAVKQSPPVFVKGLCDLQVMDGSEVHLTVKVAAIPPAEIVWLHNGNEIKESEDFVLESKDDEHTLHIQEVFPEDTGCYTCEAWNEAGQAQSQALLTVQEPQDGVQPWFISKPRPAEAAPGQSALLSCAVAGDPFPSVSWHRDGRLLSTGGDTVLQRHGDVFSVVMHNVSPEHTGLYEVRIQNTVGSSNCTVSLVVKEGGGRGSVHQRWGRDSESLCSSTNVRQSCSPSGENPEQQWECKGSEPDQTDFRGVLRRKVQTKERLEEVQKQQEAEQKDFRSVLSGAAKKSCSTKHSSEEESQQREAEQLDFRGNLSRRVKTKSLCEEEIKEREAEQVDFRATLACKKAPSRKPPPPAPKPKQPSFRRIHLQDCGDPPEQEPEQCSSETSHPGCFSGCGSSSLCSESDPQHCPTECDTQDGPRCQSRPASARCLTESAGGGGGGMASSKGCTKGSNGCCETVSPGGISRGGGGGSGGSGGDEQALPVFTEPLRVTRVLDGERLQLQCRVSGRPPLTDTWSVDGKVLKPSKYIMITQKGDLCLLTIDEVLPEDEGKYTCSVENRAGKAQTSAMVYIDDPASLVKPKISKLKTNEPKSQVSAVENDGPVIPKKKPTPKISAKPDATHSTACAPQITRFPEDMKVRAGEMVDLMCSFEGTPPIKASWLRFKKEIAAGGRLKIETKDASSSRLTISSSQHNDCGCYTLVLENKHGSTQALVGVTIVDKPEPPAGQPCASDIRESSLTLSWYGPTYDGGSLVQSYTVEVQGEGESRWKELTSTCHSTSYNVQGLDPQKQYKFRVRAANIYGISEPSQESPLVSPGIVNAVKAEEEFSDDDEKENETRDYGHVSINPNKKLNDLYDVKERLGTGRFGQVFKLVEKKSGKTFAGKFIKALTAKDKESIHQEIALMNSLHHPKLVQCVDAFESKTDIIMVLELISGGELFERIIDEDFELTERECIKYMRQIVEGVQFMHRQGIVHLDLKPENIMCLNQTGNRIKIIDFGLARKLENVKNLKVMFGTPEFVAPEVINYEPIGYATDMWSVGVICYILVSGLSPLMGDNDNETLANVTSATWDFDDEAFDEISEDSKDFISHLLQKNMKERLTCTQCVEHPWLQMDTEHMAAKKLSKERMKRYLTKRKWQKTGNAVRALGRLSSMAMLGIGGKRTSGVSPPSPKSPPAINDVSVTPDSPTVNPLSRVAEEKSKTKPYFSKKMKDAKMVPGSSARFECKIEGYPDPEVIWFRNGQPIKESRQLQIEYDEEGNCSLIITDVIGEDDARYTCKAVNAAGEDSCSGELLVELMEVEEDDGGKEEDDGGNE</sequence>
<dbReference type="SMART" id="SM00220">
    <property type="entry name" value="S_TKc"/>
    <property type="match status" value="1"/>
</dbReference>
<name>A0AAJ7WLB3_PETMA</name>
<dbReference type="Pfam" id="PF00041">
    <property type="entry name" value="fn3"/>
    <property type="match status" value="1"/>
</dbReference>
<feature type="region of interest" description="Disordered" evidence="22">
    <location>
        <begin position="999"/>
        <end position="1044"/>
    </location>
</feature>
<dbReference type="InterPro" id="IPR036116">
    <property type="entry name" value="FN3_sf"/>
</dbReference>
<dbReference type="Gene3D" id="2.60.40.10">
    <property type="entry name" value="Immunoglobulins"/>
    <property type="match status" value="10"/>
</dbReference>
<feature type="compositionally biased region" description="Polar residues" evidence="22">
    <location>
        <begin position="1013"/>
        <end position="1033"/>
    </location>
</feature>
<feature type="compositionally biased region" description="Pro residues" evidence="22">
    <location>
        <begin position="1147"/>
        <end position="1157"/>
    </location>
</feature>
<protein>
    <recommendedName>
        <fullName evidence="6">Myosin light chain kinase, smooth muscle</fullName>
        <ecNumber evidence="5">2.7.11.18</ecNumber>
    </recommendedName>
    <alternativeName>
        <fullName evidence="20">Telokin</fullName>
    </alternativeName>
</protein>
<keyword evidence="17" id="KW-0460">Magnesium</keyword>
<dbReference type="EC" id="2.7.11.18" evidence="5"/>
<keyword evidence="8" id="KW-0723">Serine/threonine-protein kinase</keyword>
<evidence type="ECO:0000256" key="11">
    <source>
        <dbReference type="ARBA" id="ARBA00022723"/>
    </source>
</evidence>
<dbReference type="SUPFAM" id="SSF56112">
    <property type="entry name" value="Protein kinase-like (PK-like)"/>
    <property type="match status" value="1"/>
</dbReference>
<dbReference type="Gene3D" id="3.30.200.20">
    <property type="entry name" value="Phosphorylase Kinase, domain 1"/>
    <property type="match status" value="1"/>
</dbReference>
<dbReference type="InterPro" id="IPR003598">
    <property type="entry name" value="Ig_sub2"/>
</dbReference>
<evidence type="ECO:0000256" key="5">
    <source>
        <dbReference type="ARBA" id="ARBA00012430"/>
    </source>
</evidence>
<dbReference type="GO" id="GO:0060298">
    <property type="term" value="P:positive regulation of sarcomere organization"/>
    <property type="evidence" value="ECO:0007669"/>
    <property type="project" value="UniProtKB-ARBA"/>
</dbReference>
<evidence type="ECO:0000256" key="7">
    <source>
        <dbReference type="ARBA" id="ARBA00022490"/>
    </source>
</evidence>
<evidence type="ECO:0000256" key="9">
    <source>
        <dbReference type="ARBA" id="ARBA00022553"/>
    </source>
</evidence>
<feature type="domain" description="Fibronectin type-III" evidence="25">
    <location>
        <begin position="1523"/>
        <end position="1616"/>
    </location>
</feature>
<keyword evidence="7" id="KW-0963">Cytoplasm</keyword>
<dbReference type="InterPro" id="IPR017441">
    <property type="entry name" value="Protein_kinase_ATP_BS"/>
</dbReference>
<dbReference type="PROSITE" id="PS50853">
    <property type="entry name" value="FN3"/>
    <property type="match status" value="1"/>
</dbReference>
<feature type="binding site" evidence="21">
    <location>
        <position position="1683"/>
    </location>
    <ligand>
        <name>ATP</name>
        <dbReference type="ChEBI" id="CHEBI:30616"/>
    </ligand>
</feature>
<organism evidence="26 27">
    <name type="scientific">Petromyzon marinus</name>
    <name type="common">Sea lamprey</name>
    <dbReference type="NCBI Taxonomy" id="7757"/>
    <lineage>
        <taxon>Eukaryota</taxon>
        <taxon>Metazoa</taxon>
        <taxon>Chordata</taxon>
        <taxon>Craniata</taxon>
        <taxon>Vertebrata</taxon>
        <taxon>Cyclostomata</taxon>
        <taxon>Hyperoartia</taxon>
        <taxon>Petromyzontiformes</taxon>
        <taxon>Petromyzontidae</taxon>
        <taxon>Petromyzon</taxon>
    </lineage>
</organism>
<dbReference type="InterPro" id="IPR007110">
    <property type="entry name" value="Ig-like_dom"/>
</dbReference>
<evidence type="ECO:0000313" key="27">
    <source>
        <dbReference type="RefSeq" id="XP_032801994.1"/>
    </source>
</evidence>
<evidence type="ECO:0000256" key="1">
    <source>
        <dbReference type="ARBA" id="ARBA00001913"/>
    </source>
</evidence>
<dbReference type="Gene3D" id="1.10.510.10">
    <property type="entry name" value="Transferase(Phosphotransferase) domain 1"/>
    <property type="match status" value="1"/>
</dbReference>
<feature type="domain" description="Ig-like" evidence="24">
    <location>
        <begin position="800"/>
        <end position="895"/>
    </location>
</feature>
<evidence type="ECO:0000256" key="8">
    <source>
        <dbReference type="ARBA" id="ARBA00022527"/>
    </source>
</evidence>
<comment type="subcellular location">
    <subcellularLocation>
        <location evidence="3">Cytoplasm</location>
    </subcellularLocation>
</comment>
<dbReference type="FunFam" id="2.60.40.10:FF:000147">
    <property type="entry name" value="Myosin light chain kinase"/>
    <property type="match status" value="1"/>
</dbReference>
<dbReference type="InterPro" id="IPR003599">
    <property type="entry name" value="Ig_sub"/>
</dbReference>
<dbReference type="Pfam" id="PF07679">
    <property type="entry name" value="I-set"/>
    <property type="match status" value="9"/>
</dbReference>
<feature type="region of interest" description="Disordered" evidence="22">
    <location>
        <begin position="1958"/>
        <end position="1988"/>
    </location>
</feature>
<dbReference type="InterPro" id="IPR013098">
    <property type="entry name" value="Ig_I-set"/>
</dbReference>
<evidence type="ECO:0000313" key="26">
    <source>
        <dbReference type="Proteomes" id="UP001318040"/>
    </source>
</evidence>
<evidence type="ECO:0000256" key="15">
    <source>
        <dbReference type="ARBA" id="ARBA00022837"/>
    </source>
</evidence>
<dbReference type="GO" id="GO:0005524">
    <property type="term" value="F:ATP binding"/>
    <property type="evidence" value="ECO:0007669"/>
    <property type="project" value="UniProtKB-UniRule"/>
</dbReference>
<keyword evidence="9" id="KW-0597">Phosphoprotein</keyword>
<dbReference type="PROSITE" id="PS00107">
    <property type="entry name" value="PROTEIN_KINASE_ATP"/>
    <property type="match status" value="1"/>
</dbReference>
<reference evidence="27" key="1">
    <citation type="submission" date="2025-08" db="UniProtKB">
        <authorList>
            <consortium name="RefSeq"/>
        </authorList>
    </citation>
    <scope>IDENTIFICATION</scope>
    <source>
        <tissue evidence="27">Sperm</tissue>
    </source>
</reference>
<evidence type="ECO:0000256" key="2">
    <source>
        <dbReference type="ARBA" id="ARBA00001946"/>
    </source>
</evidence>
<feature type="domain" description="Ig-like" evidence="24">
    <location>
        <begin position="1281"/>
        <end position="1369"/>
    </location>
</feature>
<feature type="domain" description="Ig-like" evidence="24">
    <location>
        <begin position="2002"/>
        <end position="2087"/>
    </location>
</feature>
<dbReference type="GO" id="GO:0055013">
    <property type="term" value="P:cardiac muscle cell development"/>
    <property type="evidence" value="ECO:0007669"/>
    <property type="project" value="UniProtKB-ARBA"/>
</dbReference>
<dbReference type="PRINTS" id="PR00014">
    <property type="entry name" value="FNTYPEIII"/>
</dbReference>
<dbReference type="SMART" id="SM00408">
    <property type="entry name" value="IGc2"/>
    <property type="match status" value="9"/>
</dbReference>
<dbReference type="PANTHER" id="PTHR47633">
    <property type="entry name" value="IMMUNOGLOBULIN"/>
    <property type="match status" value="1"/>
</dbReference>
<feature type="domain" description="Ig-like" evidence="24">
    <location>
        <begin position="699"/>
        <end position="784"/>
    </location>
</feature>
<dbReference type="RefSeq" id="XP_032801994.1">
    <property type="nucleotide sequence ID" value="XM_032946103.1"/>
</dbReference>
<evidence type="ECO:0000256" key="4">
    <source>
        <dbReference type="ARBA" id="ARBA00006692"/>
    </source>
</evidence>
<feature type="region of interest" description="Disordered" evidence="22">
    <location>
        <begin position="1141"/>
        <end position="1181"/>
    </location>
</feature>
<feature type="domain" description="Ig-like" evidence="24">
    <location>
        <begin position="1426"/>
        <end position="1515"/>
    </location>
</feature>
<keyword evidence="18" id="KW-0112">Calmodulin-binding</keyword>
<dbReference type="FunFam" id="2.60.40.10:FF:001127">
    <property type="entry name" value="Myosin, light chain kinase a"/>
    <property type="match status" value="1"/>
</dbReference>
<dbReference type="InterPro" id="IPR008271">
    <property type="entry name" value="Ser/Thr_kinase_AS"/>
</dbReference>
<dbReference type="Pfam" id="PF00069">
    <property type="entry name" value="Pkinase"/>
    <property type="match status" value="1"/>
</dbReference>
<evidence type="ECO:0000256" key="17">
    <source>
        <dbReference type="ARBA" id="ARBA00022842"/>
    </source>
</evidence>
<feature type="region of interest" description="Disordered" evidence="22">
    <location>
        <begin position="1082"/>
        <end position="1108"/>
    </location>
</feature>
<evidence type="ECO:0000256" key="6">
    <source>
        <dbReference type="ARBA" id="ARBA00021842"/>
    </source>
</evidence>
<feature type="domain" description="Ig-like" evidence="24">
    <location>
        <begin position="602"/>
        <end position="689"/>
    </location>
</feature>
<evidence type="ECO:0000256" key="14">
    <source>
        <dbReference type="ARBA" id="ARBA00022777"/>
    </source>
</evidence>
<evidence type="ECO:0000256" key="12">
    <source>
        <dbReference type="ARBA" id="ARBA00022737"/>
    </source>
</evidence>
<dbReference type="GO" id="GO:0005516">
    <property type="term" value="F:calmodulin binding"/>
    <property type="evidence" value="ECO:0007669"/>
    <property type="project" value="UniProtKB-KW"/>
</dbReference>
<dbReference type="InterPro" id="IPR036179">
    <property type="entry name" value="Ig-like_dom_sf"/>
</dbReference>
<dbReference type="CDD" id="cd14103">
    <property type="entry name" value="STKc_MLCK"/>
    <property type="match status" value="1"/>
</dbReference>
<keyword evidence="11" id="KW-0479">Metal-binding</keyword>
<feature type="domain" description="Ig-like" evidence="24">
    <location>
        <begin position="905"/>
        <end position="991"/>
    </location>
</feature>
<dbReference type="FunFam" id="2.60.40.10:FF:000425">
    <property type="entry name" value="Myosin light chain kinase"/>
    <property type="match status" value="1"/>
</dbReference>
<dbReference type="Proteomes" id="UP001318040">
    <property type="component" value="Chromosome 4"/>
</dbReference>
<evidence type="ECO:0000256" key="19">
    <source>
        <dbReference type="ARBA" id="ARBA00023319"/>
    </source>
</evidence>
<dbReference type="InterPro" id="IPR011009">
    <property type="entry name" value="Kinase-like_dom_sf"/>
</dbReference>
<dbReference type="FunFam" id="1.10.510.10:FF:000175">
    <property type="entry name" value="Myosin light chain kinase, smooth muscle"/>
    <property type="match status" value="1"/>
</dbReference>
<evidence type="ECO:0000256" key="10">
    <source>
        <dbReference type="ARBA" id="ARBA00022679"/>
    </source>
</evidence>
<comment type="similarity">
    <text evidence="4">Belongs to the protein kinase superfamily. CAMK Ser/Thr protein kinase family.</text>
</comment>
<gene>
    <name evidence="27" type="primary">MYLK</name>
</gene>
<evidence type="ECO:0000259" key="23">
    <source>
        <dbReference type="PROSITE" id="PS50011"/>
    </source>
</evidence>
<proteinExistence type="inferred from homology"/>
<dbReference type="GO" id="GO:0004687">
    <property type="term" value="F:myosin light chain kinase activity"/>
    <property type="evidence" value="ECO:0007669"/>
    <property type="project" value="UniProtKB-EC"/>
</dbReference>
<dbReference type="CDD" id="cd00063">
    <property type="entry name" value="FN3"/>
    <property type="match status" value="1"/>
</dbReference>
<comment type="cofactor">
    <cofactor evidence="1">
        <name>Ca(2+)</name>
        <dbReference type="ChEBI" id="CHEBI:29108"/>
    </cofactor>
</comment>
<dbReference type="CTD" id="4638"/>
<feature type="domain" description="Protein kinase" evidence="23">
    <location>
        <begin position="1654"/>
        <end position="1909"/>
    </location>
</feature>
<dbReference type="GO" id="GO:0045989">
    <property type="term" value="P:positive regulation of striated muscle contraction"/>
    <property type="evidence" value="ECO:0007669"/>
    <property type="project" value="UniProtKB-ARBA"/>
</dbReference>
<evidence type="ECO:0000256" key="13">
    <source>
        <dbReference type="ARBA" id="ARBA00022741"/>
    </source>
</evidence>
<keyword evidence="10" id="KW-0808">Transferase</keyword>
<keyword evidence="15" id="KW-0106">Calcium</keyword>
<evidence type="ECO:0000256" key="16">
    <source>
        <dbReference type="ARBA" id="ARBA00022840"/>
    </source>
</evidence>
<keyword evidence="19" id="KW-0393">Immunoglobulin domain</keyword>
<evidence type="ECO:0000259" key="24">
    <source>
        <dbReference type="PROSITE" id="PS50835"/>
    </source>
</evidence>
<feature type="domain" description="Ig-like" evidence="24">
    <location>
        <begin position="119"/>
        <end position="204"/>
    </location>
</feature>
<dbReference type="PROSITE" id="PS00108">
    <property type="entry name" value="PROTEIN_KINASE_ST"/>
    <property type="match status" value="1"/>
</dbReference>
<comment type="cofactor">
    <cofactor evidence="2">
        <name>Mg(2+)</name>
        <dbReference type="ChEBI" id="CHEBI:18420"/>
    </cofactor>
</comment>
<keyword evidence="13 21" id="KW-0547">Nucleotide-binding</keyword>
<dbReference type="PROSITE" id="PS50835">
    <property type="entry name" value="IG_LIKE"/>
    <property type="match status" value="9"/>
</dbReference>
<keyword evidence="26" id="KW-1185">Reference proteome</keyword>
<evidence type="ECO:0000256" key="21">
    <source>
        <dbReference type="PROSITE-ProRule" id="PRU10141"/>
    </source>
</evidence>
<dbReference type="SMART" id="SM00060">
    <property type="entry name" value="FN3"/>
    <property type="match status" value="1"/>
</dbReference>
<evidence type="ECO:0000259" key="25">
    <source>
        <dbReference type="PROSITE" id="PS50853"/>
    </source>
</evidence>
<dbReference type="PROSITE" id="PS50011">
    <property type="entry name" value="PROTEIN_KINASE_DOM"/>
    <property type="match status" value="1"/>
</dbReference>